<dbReference type="PANTHER" id="PTHR15009">
    <property type="entry name" value="MUELLERIAN-INHIBITING FACTOR"/>
    <property type="match status" value="1"/>
</dbReference>
<dbReference type="InterPro" id="IPR021203">
    <property type="entry name" value="Muellerian-inhibiting_factor"/>
</dbReference>
<evidence type="ECO:0000256" key="7">
    <source>
        <dbReference type="ARBA" id="ARBA00022782"/>
    </source>
</evidence>
<evidence type="ECO:0000256" key="15">
    <source>
        <dbReference type="SAM" id="MobiDB-lite"/>
    </source>
</evidence>
<keyword evidence="19" id="KW-1185">Reference proteome</keyword>
<dbReference type="GO" id="GO:0008083">
    <property type="term" value="F:growth factor activity"/>
    <property type="evidence" value="ECO:0007669"/>
    <property type="project" value="UniProtKB-UniRule"/>
</dbReference>
<dbReference type="GO" id="GO:0030154">
    <property type="term" value="P:cell differentiation"/>
    <property type="evidence" value="ECO:0007669"/>
    <property type="project" value="UniProtKB-KW"/>
</dbReference>
<dbReference type="CDD" id="cd13757">
    <property type="entry name" value="TGF_beta_AMH"/>
    <property type="match status" value="1"/>
</dbReference>
<organism evidence="18 19">
    <name type="scientific">Eschrichtius robustus</name>
    <name type="common">California gray whale</name>
    <name type="synonym">Eschrichtius gibbosus</name>
    <dbReference type="NCBI Taxonomy" id="9764"/>
    <lineage>
        <taxon>Eukaryota</taxon>
        <taxon>Metazoa</taxon>
        <taxon>Chordata</taxon>
        <taxon>Craniata</taxon>
        <taxon>Vertebrata</taxon>
        <taxon>Euteleostomi</taxon>
        <taxon>Mammalia</taxon>
        <taxon>Eutheria</taxon>
        <taxon>Laurasiatheria</taxon>
        <taxon>Artiodactyla</taxon>
        <taxon>Whippomorpha</taxon>
        <taxon>Cetacea</taxon>
        <taxon>Mysticeti</taxon>
        <taxon>Eschrichtiidae</taxon>
        <taxon>Eschrichtius</taxon>
    </lineage>
</organism>
<feature type="chain" id="PRO_5044212233" description="Muellerian-inhibiting factor" evidence="16">
    <location>
        <begin position="22"/>
        <end position="627"/>
    </location>
</feature>
<evidence type="ECO:0000256" key="3">
    <source>
        <dbReference type="ARBA" id="ARBA00011748"/>
    </source>
</evidence>
<keyword evidence="8 13" id="KW-0339">Growth factor</keyword>
<evidence type="ECO:0000256" key="10">
    <source>
        <dbReference type="ARBA" id="ARBA00023157"/>
    </source>
</evidence>
<dbReference type="GO" id="GO:0007506">
    <property type="term" value="P:gonadal mesoderm development"/>
    <property type="evidence" value="ECO:0007669"/>
    <property type="project" value="UniProtKB-UniRule"/>
</dbReference>
<keyword evidence="11" id="KW-0325">Glycoprotein</keyword>
<dbReference type="InterPro" id="IPR006799">
    <property type="entry name" value="AMH_N"/>
</dbReference>
<evidence type="ECO:0000256" key="6">
    <source>
        <dbReference type="ARBA" id="ARBA00022729"/>
    </source>
</evidence>
<keyword evidence="9 13" id="KW-0334">Gonadal differentiation</keyword>
<comment type="similarity">
    <text evidence="2 13 14">Belongs to the TGF-beta family.</text>
</comment>
<reference evidence="18 19" key="1">
    <citation type="submission" date="2022-11" db="EMBL/GenBank/DDBJ databases">
        <title>Whole genome sequence of Eschrichtius robustus ER-17-0199.</title>
        <authorList>
            <person name="Bruniche-Olsen A."/>
            <person name="Black A.N."/>
            <person name="Fields C.J."/>
            <person name="Walden K."/>
            <person name="Dewoody J.A."/>
        </authorList>
    </citation>
    <scope>NUCLEOTIDE SEQUENCE [LARGE SCALE GENOMIC DNA]</scope>
    <source>
        <strain evidence="18">ER-17-0199</strain>
        <tissue evidence="18">Blubber</tissue>
    </source>
</reference>
<proteinExistence type="inferred from homology"/>
<keyword evidence="6 16" id="KW-0732">Signal</keyword>
<dbReference type="GO" id="GO:0005615">
    <property type="term" value="C:extracellular space"/>
    <property type="evidence" value="ECO:0007669"/>
    <property type="project" value="UniProtKB-UniRule"/>
</dbReference>
<dbReference type="InterPro" id="IPR017948">
    <property type="entry name" value="TGFb_CS"/>
</dbReference>
<evidence type="ECO:0000313" key="18">
    <source>
        <dbReference type="EMBL" id="KAJ8776374.1"/>
    </source>
</evidence>
<dbReference type="Pfam" id="PF00019">
    <property type="entry name" value="TGF_beta"/>
    <property type="match status" value="1"/>
</dbReference>
<dbReference type="PIRSF" id="PIRSF037270">
    <property type="entry name" value="Muellerian-inhibiting_factor"/>
    <property type="match status" value="1"/>
</dbReference>
<evidence type="ECO:0000256" key="1">
    <source>
        <dbReference type="ARBA" id="ARBA00004613"/>
    </source>
</evidence>
<dbReference type="Proteomes" id="UP001159641">
    <property type="component" value="Unassembled WGS sequence"/>
</dbReference>
<keyword evidence="10" id="KW-1015">Disulfide bond</keyword>
<dbReference type="GO" id="GO:0001655">
    <property type="term" value="P:urogenital system development"/>
    <property type="evidence" value="ECO:0007669"/>
    <property type="project" value="UniProtKB-UniRule"/>
</dbReference>
<dbReference type="Pfam" id="PF04709">
    <property type="entry name" value="AMH_N"/>
    <property type="match status" value="2"/>
</dbReference>
<dbReference type="InterPro" id="IPR029034">
    <property type="entry name" value="Cystine-knot_cytokine"/>
</dbReference>
<keyword evidence="5" id="KW-0964">Secreted</keyword>
<evidence type="ECO:0000256" key="2">
    <source>
        <dbReference type="ARBA" id="ARBA00006656"/>
    </source>
</evidence>
<comment type="function">
    <text evidence="12 13">Plays an important role in several reproductive functions. Induces Muellerian duct regression during male fetal sexual differentiation and plays a role in Leydig cell differentiation and function. In female acts as a negative regulator of the primordial to primary follicle transition and decreases FSH sensitivity of growing follicles. AMH signals by binding to a specific type-II receptor, AMHR2, that heterodimerizes with type-I receptors (ACVR1 and BMPR1A), and recruiting SMAD proteins that are translocated to the nucleus to regulate target gene expression.</text>
</comment>
<dbReference type="PROSITE" id="PS00250">
    <property type="entry name" value="TGF_BETA_1"/>
    <property type="match status" value="1"/>
</dbReference>
<keyword evidence="7 13" id="KW-0221">Differentiation</keyword>
<gene>
    <name evidence="18" type="ORF">J1605_015672</name>
</gene>
<dbReference type="PROSITE" id="PS51362">
    <property type="entry name" value="TGF_BETA_2"/>
    <property type="match status" value="1"/>
</dbReference>
<comment type="subunit">
    <text evidence="3 13">Homodimer; disulfide-linked.</text>
</comment>
<evidence type="ECO:0000256" key="11">
    <source>
        <dbReference type="ARBA" id="ARBA00023180"/>
    </source>
</evidence>
<evidence type="ECO:0000256" key="9">
    <source>
        <dbReference type="ARBA" id="ARBA00023156"/>
    </source>
</evidence>
<dbReference type="PANTHER" id="PTHR15009:SF4">
    <property type="entry name" value="MUELLERIAN-INHIBITING FACTOR"/>
    <property type="match status" value="1"/>
</dbReference>
<evidence type="ECO:0000259" key="17">
    <source>
        <dbReference type="PROSITE" id="PS51362"/>
    </source>
</evidence>
<dbReference type="EMBL" id="JAIQCJ010002438">
    <property type="protein sequence ID" value="KAJ8776374.1"/>
    <property type="molecule type" value="Genomic_DNA"/>
</dbReference>
<dbReference type="GO" id="GO:0001880">
    <property type="term" value="P:Mullerian duct regression"/>
    <property type="evidence" value="ECO:0007669"/>
    <property type="project" value="UniProtKB-UniRule"/>
</dbReference>
<evidence type="ECO:0000256" key="5">
    <source>
        <dbReference type="ARBA" id="ARBA00022525"/>
    </source>
</evidence>
<comment type="subcellular location">
    <subcellularLocation>
        <location evidence="1 13">Secreted</location>
    </subcellularLocation>
</comment>
<evidence type="ECO:0000256" key="14">
    <source>
        <dbReference type="RuleBase" id="RU000354"/>
    </source>
</evidence>
<feature type="signal peptide" evidence="16">
    <location>
        <begin position="1"/>
        <end position="21"/>
    </location>
</feature>
<comment type="caution">
    <text evidence="18">The sequence shown here is derived from an EMBL/GenBank/DDBJ whole genome shotgun (WGS) entry which is preliminary data.</text>
</comment>
<dbReference type="InterPro" id="IPR001839">
    <property type="entry name" value="TGF-b_C"/>
</dbReference>
<evidence type="ECO:0000256" key="12">
    <source>
        <dbReference type="ARBA" id="ARBA00053455"/>
    </source>
</evidence>
<dbReference type="FunFam" id="2.10.90.10:FF:000033">
    <property type="entry name" value="Muellerian-inhibiting factor"/>
    <property type="match status" value="1"/>
</dbReference>
<feature type="region of interest" description="Disordered" evidence="15">
    <location>
        <begin position="322"/>
        <end position="354"/>
    </location>
</feature>
<evidence type="ECO:0000256" key="13">
    <source>
        <dbReference type="PIRNR" id="PIRNR037270"/>
    </source>
</evidence>
<dbReference type="Gene3D" id="2.10.90.10">
    <property type="entry name" value="Cystine-knot cytokines"/>
    <property type="match status" value="1"/>
</dbReference>
<feature type="domain" description="TGF-beta family profile" evidence="17">
    <location>
        <begin position="515"/>
        <end position="627"/>
    </location>
</feature>
<sequence length="627" mass="65148">MQGPPLSQLALVLSAMGALLGARTLRGEVPSTPALPREPTPGSGGLIFHQDWDWPPPGIWPPGSPQDPLCLVTLDGGGNRSSAPLRVVGALSGYERAFLEAVRRAHWGPRDLATFAVCPHGDGQPALPHLQQLQAWLGGPGGRRLVVLHLEEGTWGPNLGAWGGGGRLWFPRALGGVGALPPAGLGQAWGRGSGVPSPAVLAAVTWEPTPSLRFQEPPPGGASPEELALMVLYPGPGPEVTVTGAGLPGAQSLCLSQDSSYLPLVVGRPEAAWRGPGLALTLRRRGNGAPLSTAQLQALLFGADSRCFTRMTPALLLLPPRGPAPMPAHGQLDSVPFPQPRPSPEPEETPPSADPFLETLTRLVRALRGPASRASPPRLALDPGALAGFPQGQVNLSDPAALERLLDGEEPLLLLLLPPTAATAGVPAPLQGPASAVWAAGLARRVAAELQAAAAELRGLPGLPPAATPLLARLLALCPGDPGGPGGPLRALLLLKALQGLRAEWRGRERSGSARAQRSAGAAATDGPCGLRELSVDLRAERSVLIPETYQANNCQGACGWPQSDRNPRYGNHVVLLLKMQARGAALERPPCCVPTAYAGKLLISLSEERISAHHVPNMVATECGCR</sequence>
<evidence type="ECO:0000256" key="16">
    <source>
        <dbReference type="SAM" id="SignalP"/>
    </source>
</evidence>
<name>A0AB34GDH8_ESCRO</name>
<dbReference type="AlphaFoldDB" id="A0AB34GDH8"/>
<evidence type="ECO:0000313" key="19">
    <source>
        <dbReference type="Proteomes" id="UP001159641"/>
    </source>
</evidence>
<evidence type="ECO:0000256" key="4">
    <source>
        <dbReference type="ARBA" id="ARBA00020473"/>
    </source>
</evidence>
<accession>A0AB34GDH8</accession>
<protein>
    <recommendedName>
        <fullName evidence="4 13">Muellerian-inhibiting factor</fullName>
    </recommendedName>
</protein>
<evidence type="ECO:0000256" key="8">
    <source>
        <dbReference type="ARBA" id="ARBA00023030"/>
    </source>
</evidence>
<dbReference type="SMART" id="SM00204">
    <property type="entry name" value="TGFB"/>
    <property type="match status" value="1"/>
</dbReference>
<dbReference type="SUPFAM" id="SSF57501">
    <property type="entry name" value="Cystine-knot cytokines"/>
    <property type="match status" value="1"/>
</dbReference>